<proteinExistence type="predicted"/>
<organism evidence="1">
    <name type="scientific">Klebsiella pneumoniae</name>
    <dbReference type="NCBI Taxonomy" id="573"/>
    <lineage>
        <taxon>Bacteria</taxon>
        <taxon>Pseudomonadati</taxon>
        <taxon>Pseudomonadota</taxon>
        <taxon>Gammaproteobacteria</taxon>
        <taxon>Enterobacterales</taxon>
        <taxon>Enterobacteriaceae</taxon>
        <taxon>Klebsiella/Raoultella group</taxon>
        <taxon>Klebsiella</taxon>
        <taxon>Klebsiella pneumoniae complex</taxon>
    </lineage>
</organism>
<accession>A0A6G2BQ29</accession>
<protein>
    <submittedName>
        <fullName evidence="1">Uncharacterized protein</fullName>
    </submittedName>
</protein>
<evidence type="ECO:0000313" key="1">
    <source>
        <dbReference type="EMBL" id="MTF90147.1"/>
    </source>
</evidence>
<sequence>MYTADYTIRKYLTNKLSTKANLHFPSKATVEKKAMVYIGGSSVTRNKIPQNMPVIAAQIVPQEVQNLCQFTIDFVSIAEDFKNASDEIEKILEAIFTNGFLDDLDKLLRMPIYEVLVGDSLMTTQAEAQKTMYVHTQSITFSYGE</sequence>
<dbReference type="EMBL" id="WMIM01000004">
    <property type="protein sequence ID" value="MTF90147.1"/>
    <property type="molecule type" value="Genomic_DNA"/>
</dbReference>
<comment type="caution">
    <text evidence="1">The sequence shown here is derived from an EMBL/GenBank/DDBJ whole genome shotgun (WGS) entry which is preliminary data.</text>
</comment>
<gene>
    <name evidence="1" type="ORF">GJD85_08020</name>
</gene>
<dbReference type="AlphaFoldDB" id="A0A6G2BQ29"/>
<name>A0A6G2BQ29_KLEPN</name>
<reference evidence="1" key="1">
    <citation type="journal article" date="2019" name="PLoS ONE">
        <title>Whole genome sequencing snapshot of multi-drug resistant Klebsiella pneumoniae strains from hospitals and receiving wastewater treatment plants in Southern Romania.</title>
        <authorList>
            <person name="Paraschiv S."/>
            <person name="Surleac M."/>
            <person name="Czobor Barbu I."/>
            <person name="Popa L.I."/>
            <person name="Gheorghe I."/>
            <person name="Otelea D."/>
            <person name="Chifiriuc M.C."/>
        </authorList>
    </citation>
    <scope>NUCLEOTIDE SEQUENCE</scope>
    <source>
        <strain evidence="1">RADAR41</strain>
    </source>
</reference>
<dbReference type="RefSeq" id="WP_032419192.1">
    <property type="nucleotide sequence ID" value="NZ_CABFWS010000001.1"/>
</dbReference>